<keyword evidence="4" id="KW-0444">Lipid biosynthesis</keyword>
<feature type="transmembrane region" description="Helical" evidence="19">
    <location>
        <begin position="165"/>
        <end position="198"/>
    </location>
</feature>
<name>A0A1I2KN99_9BACL</name>
<comment type="cofactor">
    <cofactor evidence="18">
        <name>Mg(2+)</name>
        <dbReference type="ChEBI" id="CHEBI:18420"/>
    </cofactor>
    <text evidence="18">Mn(2+), Zn(2+), Cd(2+) and Co(2+) support activity to lesser extents.</text>
</comment>
<feature type="active site" description="Proton acceptor" evidence="15">
    <location>
        <position position="65"/>
    </location>
</feature>
<dbReference type="PANTHER" id="PTHR34299:SF1">
    <property type="entry name" value="DIACYLGLYCEROL KINASE"/>
    <property type="match status" value="1"/>
</dbReference>
<feature type="transmembrane region" description="Helical" evidence="19">
    <location>
        <begin position="133"/>
        <end position="153"/>
    </location>
</feature>
<keyword evidence="14" id="KW-1208">Phospholipid metabolism</keyword>
<dbReference type="GO" id="GO:0016301">
    <property type="term" value="F:kinase activity"/>
    <property type="evidence" value="ECO:0007669"/>
    <property type="project" value="UniProtKB-KW"/>
</dbReference>
<dbReference type="AlphaFoldDB" id="A0A1I2KN99"/>
<protein>
    <submittedName>
        <fullName evidence="20">Diacylglycerol kinase (ATP)</fullName>
    </submittedName>
</protein>
<keyword evidence="13" id="KW-0594">Phospholipid biosynthesis</keyword>
<dbReference type="InterPro" id="IPR036945">
    <property type="entry name" value="DAGK_sf"/>
</dbReference>
<evidence type="ECO:0000256" key="5">
    <source>
        <dbReference type="ARBA" id="ARBA00022679"/>
    </source>
</evidence>
<feature type="binding site" evidence="17">
    <location>
        <begin position="90"/>
        <end position="91"/>
    </location>
    <ligand>
        <name>ATP</name>
        <dbReference type="ChEBI" id="CHEBI:30616"/>
    </ligand>
</feature>
<keyword evidence="12 19" id="KW-0472">Membrane</keyword>
<keyword evidence="5" id="KW-0808">Transferase</keyword>
<keyword evidence="3" id="KW-1003">Cell membrane</keyword>
<evidence type="ECO:0000256" key="6">
    <source>
        <dbReference type="ARBA" id="ARBA00022692"/>
    </source>
</evidence>
<feature type="binding site" evidence="17">
    <location>
        <position position="72"/>
    </location>
    <ligand>
        <name>ATP</name>
        <dbReference type="ChEBI" id="CHEBI:30616"/>
    </ligand>
</feature>
<feature type="binding site" evidence="18">
    <location>
        <position position="72"/>
    </location>
    <ligand>
        <name>a divalent metal cation</name>
        <dbReference type="ChEBI" id="CHEBI:60240"/>
    </ligand>
</feature>
<proteinExistence type="inferred from homology"/>
<evidence type="ECO:0000256" key="17">
    <source>
        <dbReference type="PIRSR" id="PIRSR600829-3"/>
    </source>
</evidence>
<dbReference type="Gene3D" id="1.10.287.3610">
    <property type="match status" value="1"/>
</dbReference>
<evidence type="ECO:0000256" key="4">
    <source>
        <dbReference type="ARBA" id="ARBA00022516"/>
    </source>
</evidence>
<evidence type="ECO:0000256" key="12">
    <source>
        <dbReference type="ARBA" id="ARBA00023136"/>
    </source>
</evidence>
<dbReference type="CDD" id="cd14265">
    <property type="entry name" value="UDPK_IM_like"/>
    <property type="match status" value="1"/>
</dbReference>
<evidence type="ECO:0000256" key="7">
    <source>
        <dbReference type="ARBA" id="ARBA00022741"/>
    </source>
</evidence>
<organism evidence="20 21">
    <name type="scientific">Planifilum fulgidum</name>
    <dbReference type="NCBI Taxonomy" id="201973"/>
    <lineage>
        <taxon>Bacteria</taxon>
        <taxon>Bacillati</taxon>
        <taxon>Bacillota</taxon>
        <taxon>Bacilli</taxon>
        <taxon>Bacillales</taxon>
        <taxon>Thermoactinomycetaceae</taxon>
        <taxon>Planifilum</taxon>
    </lineage>
</organism>
<dbReference type="GO" id="GO:0046872">
    <property type="term" value="F:metal ion binding"/>
    <property type="evidence" value="ECO:0007669"/>
    <property type="project" value="UniProtKB-KW"/>
</dbReference>
<dbReference type="GO" id="GO:0005524">
    <property type="term" value="F:ATP binding"/>
    <property type="evidence" value="ECO:0007669"/>
    <property type="project" value="UniProtKB-KW"/>
</dbReference>
<dbReference type="GO" id="GO:0005886">
    <property type="term" value="C:plasma membrane"/>
    <property type="evidence" value="ECO:0007669"/>
    <property type="project" value="UniProtKB-SubCell"/>
</dbReference>
<feature type="transmembrane region" description="Helical" evidence="19">
    <location>
        <begin position="52"/>
        <end position="71"/>
    </location>
</feature>
<evidence type="ECO:0000256" key="9">
    <source>
        <dbReference type="ARBA" id="ARBA00022840"/>
    </source>
</evidence>
<keyword evidence="10 19" id="KW-1133">Transmembrane helix</keyword>
<comment type="subcellular location">
    <subcellularLocation>
        <location evidence="1">Cell membrane</location>
        <topology evidence="1">Multi-pass membrane protein</topology>
    </subcellularLocation>
</comment>
<comment type="similarity">
    <text evidence="2">Belongs to the bacterial diacylglycerol kinase family.</text>
</comment>
<keyword evidence="21" id="KW-1185">Reference proteome</keyword>
<evidence type="ECO:0000256" key="15">
    <source>
        <dbReference type="PIRSR" id="PIRSR600829-1"/>
    </source>
</evidence>
<evidence type="ECO:0000256" key="11">
    <source>
        <dbReference type="ARBA" id="ARBA00023098"/>
    </source>
</evidence>
<gene>
    <name evidence="20" type="ORF">SAMN04488025_102142</name>
</gene>
<reference evidence="20 21" key="1">
    <citation type="submission" date="2016-10" db="EMBL/GenBank/DDBJ databases">
        <authorList>
            <person name="de Groot N.N."/>
        </authorList>
    </citation>
    <scope>NUCLEOTIDE SEQUENCE [LARGE SCALE GENOMIC DNA]</scope>
    <source>
        <strain evidence="20 21">DSM 44945</strain>
    </source>
</reference>
<dbReference type="OrthoDB" id="9789934at2"/>
<feature type="transmembrane region" description="Helical" evidence="19">
    <location>
        <begin position="29"/>
        <end position="46"/>
    </location>
</feature>
<dbReference type="STRING" id="201973.SAMN04488025_102142"/>
<dbReference type="Proteomes" id="UP000198661">
    <property type="component" value="Unassembled WGS sequence"/>
</dbReference>
<keyword evidence="11" id="KW-0443">Lipid metabolism</keyword>
<evidence type="ECO:0000256" key="19">
    <source>
        <dbReference type="SAM" id="Phobius"/>
    </source>
</evidence>
<dbReference type="InterPro" id="IPR000829">
    <property type="entry name" value="DAGK"/>
</dbReference>
<keyword evidence="18" id="KW-0479">Metal-binding</keyword>
<dbReference type="GO" id="GO:0008654">
    <property type="term" value="P:phospholipid biosynthetic process"/>
    <property type="evidence" value="ECO:0007669"/>
    <property type="project" value="UniProtKB-KW"/>
</dbReference>
<keyword evidence="9 17" id="KW-0067">ATP-binding</keyword>
<evidence type="ECO:0000256" key="1">
    <source>
        <dbReference type="ARBA" id="ARBA00004651"/>
    </source>
</evidence>
<keyword evidence="7 17" id="KW-0547">Nucleotide-binding</keyword>
<evidence type="ECO:0000313" key="21">
    <source>
        <dbReference type="Proteomes" id="UP000198661"/>
    </source>
</evidence>
<dbReference type="InterPro" id="IPR033717">
    <property type="entry name" value="UDPK"/>
</dbReference>
<evidence type="ECO:0000256" key="18">
    <source>
        <dbReference type="PIRSR" id="PIRSR600829-4"/>
    </source>
</evidence>
<feature type="transmembrane region" description="Helical" evidence="19">
    <location>
        <begin position="210"/>
        <end position="228"/>
    </location>
</feature>
<sequence length="229" mass="25234">MWLTKLLHSFRFALEGLKYTLVTQRNMRIHFLAALGVLLLSLYLPLSKTEVLLLFVAIVLVLVAELFNTVVEAVVDMITKDFHPLAKVAKDVAAGAVLLTAGFAVVVGVSVFYPYLDPLKLSYFEEAPMPPNIGMVAILVADFFLTLLLKGWFHRLGQTRWEPSMTTSIAFCIATSVALMIRHLLIALLVYLLTALLVGTRLHIKTRRSTVVIGALLGTAVALIGFILL</sequence>
<evidence type="ECO:0000256" key="14">
    <source>
        <dbReference type="ARBA" id="ARBA00023264"/>
    </source>
</evidence>
<evidence type="ECO:0000313" key="20">
    <source>
        <dbReference type="EMBL" id="SFF67838.1"/>
    </source>
</evidence>
<dbReference type="EMBL" id="FOOK01000002">
    <property type="protein sequence ID" value="SFF67838.1"/>
    <property type="molecule type" value="Genomic_DNA"/>
</dbReference>
<keyword evidence="8 20" id="KW-0418">Kinase</keyword>
<evidence type="ECO:0000256" key="10">
    <source>
        <dbReference type="ARBA" id="ARBA00022989"/>
    </source>
</evidence>
<evidence type="ECO:0000256" key="3">
    <source>
        <dbReference type="ARBA" id="ARBA00022475"/>
    </source>
</evidence>
<accession>A0A1I2KN99</accession>
<feature type="binding site" evidence="16">
    <location>
        <position position="65"/>
    </location>
    <ligand>
        <name>substrate</name>
    </ligand>
</feature>
<keyword evidence="6 19" id="KW-0812">Transmembrane</keyword>
<keyword evidence="18" id="KW-0460">Magnesium</keyword>
<dbReference type="RefSeq" id="WP_092035577.1">
    <property type="nucleotide sequence ID" value="NZ_FOOK01000002.1"/>
</dbReference>
<evidence type="ECO:0000256" key="16">
    <source>
        <dbReference type="PIRSR" id="PIRSR600829-2"/>
    </source>
</evidence>
<dbReference type="Pfam" id="PF01219">
    <property type="entry name" value="DAGK_prokar"/>
    <property type="match status" value="1"/>
</dbReference>
<evidence type="ECO:0000256" key="8">
    <source>
        <dbReference type="ARBA" id="ARBA00022777"/>
    </source>
</evidence>
<evidence type="ECO:0000256" key="13">
    <source>
        <dbReference type="ARBA" id="ARBA00023209"/>
    </source>
</evidence>
<dbReference type="PANTHER" id="PTHR34299">
    <property type="entry name" value="DIACYLGLYCEROL KINASE"/>
    <property type="match status" value="1"/>
</dbReference>
<feature type="transmembrane region" description="Helical" evidence="19">
    <location>
        <begin position="92"/>
        <end position="113"/>
    </location>
</feature>
<evidence type="ECO:0000256" key="2">
    <source>
        <dbReference type="ARBA" id="ARBA00005967"/>
    </source>
</evidence>